<comment type="function">
    <text evidence="8">Component of the sequence-specific heterotrimeric transcription factor (NF-Y) which specifically recognizes a 5'-CCAAT-3' box motif found in the promoters of its target genes.</text>
</comment>
<evidence type="ECO:0000313" key="10">
    <source>
        <dbReference type="EMBL" id="KAF9680418.1"/>
    </source>
</evidence>
<feature type="compositionally biased region" description="Polar residues" evidence="9">
    <location>
        <begin position="292"/>
        <end position="309"/>
    </location>
</feature>
<dbReference type="Gene3D" id="6.10.250.2430">
    <property type="match status" value="1"/>
</dbReference>
<dbReference type="GO" id="GO:0003700">
    <property type="term" value="F:DNA-binding transcription factor activity"/>
    <property type="evidence" value="ECO:0007669"/>
    <property type="project" value="UniProtKB-UniRule"/>
</dbReference>
<dbReference type="InterPro" id="IPR001289">
    <property type="entry name" value="NFYA"/>
</dbReference>
<dbReference type="Proteomes" id="UP000657918">
    <property type="component" value="Unassembled WGS sequence"/>
</dbReference>
<dbReference type="GO" id="GO:0003677">
    <property type="term" value="F:DNA binding"/>
    <property type="evidence" value="ECO:0007669"/>
    <property type="project" value="UniProtKB-KW"/>
</dbReference>
<feature type="region of interest" description="Disordered" evidence="9">
    <location>
        <begin position="95"/>
        <end position="125"/>
    </location>
</feature>
<evidence type="ECO:0000256" key="2">
    <source>
        <dbReference type="ARBA" id="ARBA00023015"/>
    </source>
</evidence>
<keyword evidence="6 8" id="KW-0539">Nucleus</keyword>
<comment type="subunit">
    <text evidence="7">Heterotrimeric transcription factor composed of three components, NF-YA, NF-YB and NF-YC. NF-YB and NF-YC must interact and dimerize for NF-YA association and DNA binding.</text>
</comment>
<keyword evidence="2 8" id="KW-0805">Transcription regulation</keyword>
<evidence type="ECO:0000256" key="9">
    <source>
        <dbReference type="SAM" id="MobiDB-lite"/>
    </source>
</evidence>
<name>A0A835K1Z8_9ROSI</name>
<dbReference type="SMART" id="SM00521">
    <property type="entry name" value="CBF"/>
    <property type="match status" value="1"/>
</dbReference>
<dbReference type="Pfam" id="PF02045">
    <property type="entry name" value="CBFB_NFYA"/>
    <property type="match status" value="1"/>
</dbReference>
<evidence type="ECO:0000256" key="3">
    <source>
        <dbReference type="ARBA" id="ARBA00023125"/>
    </source>
</evidence>
<dbReference type="EMBL" id="JADGMS010000006">
    <property type="protein sequence ID" value="KAF9680418.1"/>
    <property type="molecule type" value="Genomic_DNA"/>
</dbReference>
<organism evidence="10 11">
    <name type="scientific">Salix dunnii</name>
    <dbReference type="NCBI Taxonomy" id="1413687"/>
    <lineage>
        <taxon>Eukaryota</taxon>
        <taxon>Viridiplantae</taxon>
        <taxon>Streptophyta</taxon>
        <taxon>Embryophyta</taxon>
        <taxon>Tracheophyta</taxon>
        <taxon>Spermatophyta</taxon>
        <taxon>Magnoliopsida</taxon>
        <taxon>eudicotyledons</taxon>
        <taxon>Gunneridae</taxon>
        <taxon>Pentapetalae</taxon>
        <taxon>rosids</taxon>
        <taxon>fabids</taxon>
        <taxon>Malpighiales</taxon>
        <taxon>Salicaceae</taxon>
        <taxon>Saliceae</taxon>
        <taxon>Salix</taxon>
    </lineage>
</organism>
<dbReference type="AlphaFoldDB" id="A0A835K1Z8"/>
<keyword evidence="3 8" id="KW-0238">DNA-binding</keyword>
<keyword evidence="5 8" id="KW-0804">Transcription</keyword>
<evidence type="ECO:0000256" key="5">
    <source>
        <dbReference type="ARBA" id="ARBA00023163"/>
    </source>
</evidence>
<evidence type="ECO:0000256" key="1">
    <source>
        <dbReference type="ARBA" id="ARBA00004123"/>
    </source>
</evidence>
<dbReference type="PROSITE" id="PS51152">
    <property type="entry name" value="NFYA_HAP2_2"/>
    <property type="match status" value="1"/>
</dbReference>
<dbReference type="PANTHER" id="PTHR12632">
    <property type="entry name" value="TRANSCRIPTION FACTOR NF-Y ALPHA-RELATED"/>
    <property type="match status" value="1"/>
</dbReference>
<comment type="caution">
    <text evidence="10">The sequence shown here is derived from an EMBL/GenBank/DDBJ whole genome shotgun (WGS) entry which is preliminary data.</text>
</comment>
<gene>
    <name evidence="10" type="ORF">SADUNF_Sadunf06G0119200</name>
</gene>
<proteinExistence type="inferred from homology"/>
<evidence type="ECO:0000256" key="8">
    <source>
        <dbReference type="RuleBase" id="RU367155"/>
    </source>
</evidence>
<evidence type="ECO:0000313" key="11">
    <source>
        <dbReference type="Proteomes" id="UP000657918"/>
    </source>
</evidence>
<protein>
    <recommendedName>
        <fullName evidence="8">Nuclear transcription factor Y subunit</fullName>
    </recommendedName>
</protein>
<dbReference type="InterPro" id="IPR018362">
    <property type="entry name" value="CCAAT-binding_factor_CS"/>
</dbReference>
<dbReference type="GO" id="GO:0016602">
    <property type="term" value="C:CCAAT-binding factor complex"/>
    <property type="evidence" value="ECO:0007669"/>
    <property type="project" value="InterPro"/>
</dbReference>
<feature type="compositionally biased region" description="Polar residues" evidence="9">
    <location>
        <begin position="95"/>
        <end position="112"/>
    </location>
</feature>
<dbReference type="PRINTS" id="PR00616">
    <property type="entry name" value="CCAATSUBUNTB"/>
</dbReference>
<sequence length="358" mass="38869">MNEAKRVRAVGQESSIEWKLISDIGGQKNFDEPHLTVSCPSWWNSNEQHFSPSLSKNISFKADSLPQPYHEAKQLGLHLPDQESSSTLSIGQSHNEMSAVGGTNSQGQCISSESDESCGKGEGGKMRPVLLLSTPDSVSNHSQADCSYSMARTSYPCADPYFGGLFNPYGPHAFIQPQMGSHMVGMTAGRVPLPLDLADDGPIYVNAKQYHGILRRRQSRAKLEAQNKLVKNRKPYLHESRHIHALNRVRGSGGRFLSTKKLQRSNPTSSPSQCNVSDTVHLHPKNDASELESCQSRTGQSGASNTTCSDITSASNSDVNFRLPDHRFSGIAAHLGGGVQINGGLMSNGTQHHAPVVR</sequence>
<evidence type="ECO:0000256" key="7">
    <source>
        <dbReference type="ARBA" id="ARBA00025911"/>
    </source>
</evidence>
<dbReference type="OrthoDB" id="1097733at2759"/>
<keyword evidence="11" id="KW-1185">Reference proteome</keyword>
<reference evidence="10 11" key="1">
    <citation type="submission" date="2020-10" db="EMBL/GenBank/DDBJ databases">
        <title>Plant Genome Project.</title>
        <authorList>
            <person name="Zhang R.-G."/>
        </authorList>
    </citation>
    <scope>NUCLEOTIDE SEQUENCE [LARGE SCALE GENOMIC DNA]</scope>
    <source>
        <strain evidence="10">FAFU-HL-1</strain>
        <tissue evidence="10">Leaf</tissue>
    </source>
</reference>
<comment type="similarity">
    <text evidence="8">Belongs to the NFYA/HAP2 subunit family.</text>
</comment>
<evidence type="ECO:0000256" key="6">
    <source>
        <dbReference type="ARBA" id="ARBA00023242"/>
    </source>
</evidence>
<feature type="region of interest" description="Disordered" evidence="9">
    <location>
        <begin position="287"/>
        <end position="309"/>
    </location>
</feature>
<evidence type="ECO:0000256" key="4">
    <source>
        <dbReference type="ARBA" id="ARBA00023159"/>
    </source>
</evidence>
<comment type="subcellular location">
    <subcellularLocation>
        <location evidence="1 8">Nucleus</location>
    </subcellularLocation>
</comment>
<dbReference type="PROSITE" id="PS00686">
    <property type="entry name" value="NFYA_HAP2_1"/>
    <property type="match status" value="1"/>
</dbReference>
<accession>A0A835K1Z8</accession>
<keyword evidence="4" id="KW-0010">Activator</keyword>